<feature type="domain" description="NR LBD" evidence="10">
    <location>
        <begin position="68"/>
        <end position="313"/>
    </location>
</feature>
<keyword evidence="8" id="KW-0539">Nucleus</keyword>
<dbReference type="Gene3D" id="3.30.50.10">
    <property type="entry name" value="Erythroid Transcription Factor GATA-1, subunit A"/>
    <property type="match status" value="1"/>
</dbReference>
<dbReference type="Gene3D" id="1.10.565.10">
    <property type="entry name" value="Retinoid X Receptor"/>
    <property type="match status" value="1"/>
</dbReference>
<dbReference type="GO" id="GO:0003700">
    <property type="term" value="F:DNA-binding transcription factor activity"/>
    <property type="evidence" value="ECO:0007669"/>
    <property type="project" value="InterPro"/>
</dbReference>
<evidence type="ECO:0000256" key="4">
    <source>
        <dbReference type="ARBA" id="ARBA00023015"/>
    </source>
</evidence>
<evidence type="ECO:0000256" key="3">
    <source>
        <dbReference type="ARBA" id="ARBA00022833"/>
    </source>
</evidence>
<dbReference type="PROSITE" id="PS51843">
    <property type="entry name" value="NR_LBD"/>
    <property type="match status" value="1"/>
</dbReference>
<accession>A0AAE9F253</accession>
<dbReference type="Proteomes" id="UP000829354">
    <property type="component" value="Chromosome V"/>
</dbReference>
<keyword evidence="4" id="KW-0805">Transcription regulation</keyword>
<keyword evidence="12" id="KW-1185">Reference proteome</keyword>
<evidence type="ECO:0000259" key="9">
    <source>
        <dbReference type="PROSITE" id="PS51030"/>
    </source>
</evidence>
<keyword evidence="2" id="KW-0863">Zinc-finger</keyword>
<dbReference type="GO" id="GO:0008270">
    <property type="term" value="F:zinc ion binding"/>
    <property type="evidence" value="ECO:0007669"/>
    <property type="project" value="UniProtKB-KW"/>
</dbReference>
<evidence type="ECO:0000256" key="5">
    <source>
        <dbReference type="ARBA" id="ARBA00023125"/>
    </source>
</evidence>
<reference evidence="11 12" key="1">
    <citation type="submission" date="2022-04" db="EMBL/GenBank/DDBJ databases">
        <title>Chromosome-level reference genomes for two strains of Caenorhabditis briggsae: an improved platform for comparative genomics.</title>
        <authorList>
            <person name="Stevens L."/>
            <person name="Andersen E."/>
        </authorList>
    </citation>
    <scope>NUCLEOTIDE SEQUENCE [LARGE SCALE GENOMIC DNA]</scope>
    <source>
        <strain evidence="11">VX34</strain>
        <tissue evidence="11">Whole-organism</tissue>
    </source>
</reference>
<dbReference type="Pfam" id="PF00105">
    <property type="entry name" value="zf-C4"/>
    <property type="match status" value="1"/>
</dbReference>
<keyword evidence="1" id="KW-0479">Metal-binding</keyword>
<dbReference type="SUPFAM" id="SSF57716">
    <property type="entry name" value="Glucocorticoid receptor-like (DNA-binding domain)"/>
    <property type="match status" value="1"/>
</dbReference>
<evidence type="ECO:0000256" key="2">
    <source>
        <dbReference type="ARBA" id="ARBA00022771"/>
    </source>
</evidence>
<protein>
    <submittedName>
        <fullName evidence="11">Uncharacterized protein</fullName>
    </submittedName>
</protein>
<keyword evidence="3" id="KW-0862">Zinc</keyword>
<keyword evidence="7" id="KW-0675">Receptor</keyword>
<dbReference type="GO" id="GO:0043565">
    <property type="term" value="F:sequence-specific DNA binding"/>
    <property type="evidence" value="ECO:0007669"/>
    <property type="project" value="InterPro"/>
</dbReference>
<dbReference type="AlphaFoldDB" id="A0AAE9F253"/>
<dbReference type="SMART" id="SM00399">
    <property type="entry name" value="ZnF_C4"/>
    <property type="match status" value="1"/>
</dbReference>
<gene>
    <name evidence="11" type="ORF">L5515_007078</name>
</gene>
<evidence type="ECO:0000256" key="6">
    <source>
        <dbReference type="ARBA" id="ARBA00023163"/>
    </source>
</evidence>
<keyword evidence="6" id="KW-0804">Transcription</keyword>
<evidence type="ECO:0000256" key="7">
    <source>
        <dbReference type="ARBA" id="ARBA00023170"/>
    </source>
</evidence>
<dbReference type="InterPro" id="IPR000536">
    <property type="entry name" value="Nucl_hrmn_rcpt_lig-bd"/>
</dbReference>
<dbReference type="PRINTS" id="PR00047">
    <property type="entry name" value="STROIDFINGER"/>
</dbReference>
<dbReference type="Pfam" id="PF00104">
    <property type="entry name" value="Hormone_recep"/>
    <property type="match status" value="1"/>
</dbReference>
<dbReference type="SUPFAM" id="SSF48508">
    <property type="entry name" value="Nuclear receptor ligand-binding domain"/>
    <property type="match status" value="1"/>
</dbReference>
<evidence type="ECO:0000313" key="12">
    <source>
        <dbReference type="Proteomes" id="UP000829354"/>
    </source>
</evidence>
<sequence length="481" mass="54377">MQNYCEICKLPAHGSHFGAVTCRACAAFFRRAILAKRIRKSCKLNNNCSDFRGLKTPPCKSCRMRKCVQAGMISDNLQIQKIDKNIPQSVEICLGRPNILLLSKTAKFFTHFDSFMELPPGMQMQLLQAIWHIWSRVLKVANTAKFCNGKWDKNQRVFHVHDDFYVDLDDTEFDVSWMVSCSFEQVKYFLFGENLNAKIEEGVNGIHKLNLSEIELSFMMAQLCFEYAENRFSGTEIAGICERFQEVLADDIHKYYTRGSWKDKNYAGRLAQILKINREIQNMVRILATVILVSSISLVSVSAQVPNRAKVCQKAVNLGVTFYTAKELEPILQCIEPTLYNTPEDTSAIIDKGKSCVINNSMSKAIPALSLYSGFNGCTDLMALIDKLTTPFMNQCKQVINKALKVLNNCKKNNKKTGVAKQNACINNVYGQCMAMVTKAFVNKVCTALSKKMTAKEWNCAKEYAPKVVNVKPYACYNIVK</sequence>
<dbReference type="InterPro" id="IPR013088">
    <property type="entry name" value="Znf_NHR/GATA"/>
</dbReference>
<dbReference type="SMART" id="SM00430">
    <property type="entry name" value="HOLI"/>
    <property type="match status" value="1"/>
</dbReference>
<dbReference type="EMBL" id="CP092624">
    <property type="protein sequence ID" value="UMM33700.1"/>
    <property type="molecule type" value="Genomic_DNA"/>
</dbReference>
<dbReference type="PANTHER" id="PTHR36161">
    <property type="entry name" value="PROTEIN CBG06377-RELATED"/>
    <property type="match status" value="1"/>
</dbReference>
<dbReference type="PANTHER" id="PTHR36161:SF2">
    <property type="entry name" value="DUF19 DOMAIN-CONTAINING PROTEIN"/>
    <property type="match status" value="1"/>
</dbReference>
<evidence type="ECO:0000256" key="1">
    <source>
        <dbReference type="ARBA" id="ARBA00022723"/>
    </source>
</evidence>
<keyword evidence="5" id="KW-0238">DNA-binding</keyword>
<proteinExistence type="predicted"/>
<evidence type="ECO:0000313" key="11">
    <source>
        <dbReference type="EMBL" id="UMM33700.1"/>
    </source>
</evidence>
<evidence type="ECO:0000256" key="8">
    <source>
        <dbReference type="ARBA" id="ARBA00023242"/>
    </source>
</evidence>
<dbReference type="InterPro" id="IPR001628">
    <property type="entry name" value="Znf_hrmn_rcpt"/>
</dbReference>
<name>A0AAE9F253_CAEBR</name>
<organism evidence="11 12">
    <name type="scientific">Caenorhabditis briggsae</name>
    <dbReference type="NCBI Taxonomy" id="6238"/>
    <lineage>
        <taxon>Eukaryota</taxon>
        <taxon>Metazoa</taxon>
        <taxon>Ecdysozoa</taxon>
        <taxon>Nematoda</taxon>
        <taxon>Chromadorea</taxon>
        <taxon>Rhabditida</taxon>
        <taxon>Rhabditina</taxon>
        <taxon>Rhabditomorpha</taxon>
        <taxon>Rhabditoidea</taxon>
        <taxon>Rhabditidae</taxon>
        <taxon>Peloderinae</taxon>
        <taxon>Caenorhabditis</taxon>
    </lineage>
</organism>
<dbReference type="InterPro" id="IPR035500">
    <property type="entry name" value="NHR-like_dom_sf"/>
</dbReference>
<evidence type="ECO:0000259" key="10">
    <source>
        <dbReference type="PROSITE" id="PS51843"/>
    </source>
</evidence>
<feature type="domain" description="Nuclear receptor" evidence="9">
    <location>
        <begin position="2"/>
        <end position="79"/>
    </location>
</feature>
<dbReference type="PROSITE" id="PS51030">
    <property type="entry name" value="NUCLEAR_REC_DBD_2"/>
    <property type="match status" value="1"/>
</dbReference>